<dbReference type="Proteomes" id="UP001153076">
    <property type="component" value="Unassembled WGS sequence"/>
</dbReference>
<reference evidence="1" key="1">
    <citation type="submission" date="2022-04" db="EMBL/GenBank/DDBJ databases">
        <title>Carnegiea gigantea Genome sequencing and assembly v2.</title>
        <authorList>
            <person name="Copetti D."/>
            <person name="Sanderson M.J."/>
            <person name="Burquez A."/>
            <person name="Wojciechowski M.F."/>
        </authorList>
    </citation>
    <scope>NUCLEOTIDE SEQUENCE</scope>
    <source>
        <strain evidence="1">SGP5-SGP5p</strain>
        <tissue evidence="1">Aerial part</tissue>
    </source>
</reference>
<sequence>MHSSHCLFCSGSTNLASALRVVNPVEAEREALGPQLCQNVEESERHVKGLMYKLVIPSLQAYVHCTFSHKVVLFQIFLTHEHVKKRCSSVSSPTLQRSQPMGIPVTYLPSLVLTGIFCCIRSHVINECPGVAGLGQTSFVQLVFLRCGLRYHSYSELTLSSLVGLLFQCYFFVSRLPHLNSSLTEHNLVQYYNPTSPHLTGISHGPSESRDYHSSWLFPILVLLFMLCSLLSF</sequence>
<accession>A0A9Q1GR24</accession>
<dbReference type="EMBL" id="JAKOGI010001492">
    <property type="protein sequence ID" value="KAJ8425351.1"/>
    <property type="molecule type" value="Genomic_DNA"/>
</dbReference>
<gene>
    <name evidence="1" type="ORF">Cgig2_027214</name>
</gene>
<dbReference type="AlphaFoldDB" id="A0A9Q1GR24"/>
<proteinExistence type="predicted"/>
<protein>
    <submittedName>
        <fullName evidence="1">Uncharacterized protein</fullName>
    </submittedName>
</protein>
<comment type="caution">
    <text evidence="1">The sequence shown here is derived from an EMBL/GenBank/DDBJ whole genome shotgun (WGS) entry which is preliminary data.</text>
</comment>
<organism evidence="1 2">
    <name type="scientific">Carnegiea gigantea</name>
    <dbReference type="NCBI Taxonomy" id="171969"/>
    <lineage>
        <taxon>Eukaryota</taxon>
        <taxon>Viridiplantae</taxon>
        <taxon>Streptophyta</taxon>
        <taxon>Embryophyta</taxon>
        <taxon>Tracheophyta</taxon>
        <taxon>Spermatophyta</taxon>
        <taxon>Magnoliopsida</taxon>
        <taxon>eudicotyledons</taxon>
        <taxon>Gunneridae</taxon>
        <taxon>Pentapetalae</taxon>
        <taxon>Caryophyllales</taxon>
        <taxon>Cactineae</taxon>
        <taxon>Cactaceae</taxon>
        <taxon>Cactoideae</taxon>
        <taxon>Echinocereeae</taxon>
        <taxon>Carnegiea</taxon>
    </lineage>
</organism>
<evidence type="ECO:0000313" key="2">
    <source>
        <dbReference type="Proteomes" id="UP001153076"/>
    </source>
</evidence>
<evidence type="ECO:0000313" key="1">
    <source>
        <dbReference type="EMBL" id="KAJ8425351.1"/>
    </source>
</evidence>
<keyword evidence="2" id="KW-1185">Reference proteome</keyword>
<name>A0A9Q1GR24_9CARY</name>